<feature type="transmembrane region" description="Helical" evidence="7">
    <location>
        <begin position="120"/>
        <end position="137"/>
    </location>
</feature>
<organism evidence="9 10">
    <name type="scientific">Aequorivita aquimaris</name>
    <dbReference type="NCBI Taxonomy" id="1548749"/>
    <lineage>
        <taxon>Bacteria</taxon>
        <taxon>Pseudomonadati</taxon>
        <taxon>Bacteroidota</taxon>
        <taxon>Flavobacteriia</taxon>
        <taxon>Flavobacteriales</taxon>
        <taxon>Flavobacteriaceae</taxon>
        <taxon>Aequorivita</taxon>
    </lineage>
</organism>
<reference evidence="9 10" key="2">
    <citation type="journal article" date="2016" name="Int. J. Syst. Evol. Microbiol.">
        <title>Vitellibacter aquimaris sp. nov., a marine bacterium isolated from seawater.</title>
        <authorList>
            <person name="Thevarajoo S."/>
            <person name="Selvaratnam C."/>
            <person name="Goh K.M."/>
            <person name="Hong K.W."/>
            <person name="Chan X.Y."/>
            <person name="Chan K.G."/>
            <person name="Chong C.S."/>
        </authorList>
    </citation>
    <scope>NUCLEOTIDE SEQUENCE [LARGE SCALE GENOMIC DNA]</scope>
    <source>
        <strain evidence="9 10">D-24</strain>
    </source>
</reference>
<dbReference type="PANTHER" id="PTHR33778">
    <property type="entry name" value="PROTEIN MGTC"/>
    <property type="match status" value="1"/>
</dbReference>
<name>A0A137RM87_9FLAO</name>
<evidence type="ECO:0000313" key="10">
    <source>
        <dbReference type="Proteomes" id="UP000070138"/>
    </source>
</evidence>
<evidence type="ECO:0000256" key="5">
    <source>
        <dbReference type="ARBA" id="ARBA00022989"/>
    </source>
</evidence>
<evidence type="ECO:0000256" key="1">
    <source>
        <dbReference type="ARBA" id="ARBA00004651"/>
    </source>
</evidence>
<proteinExistence type="inferred from homology"/>
<keyword evidence="4 7" id="KW-0812">Transmembrane</keyword>
<evidence type="ECO:0000256" key="2">
    <source>
        <dbReference type="ARBA" id="ARBA00009298"/>
    </source>
</evidence>
<comment type="similarity">
    <text evidence="2">Belongs to the MgtC/SapB family.</text>
</comment>
<dbReference type="STRING" id="1548749.LS48_01915"/>
<dbReference type="InterPro" id="IPR003416">
    <property type="entry name" value="MgtC/SapB/SrpB/YhiD_fam"/>
</dbReference>
<dbReference type="RefSeq" id="WP_062619405.1">
    <property type="nucleotide sequence ID" value="NZ_JRWG01000001.1"/>
</dbReference>
<evidence type="ECO:0000256" key="4">
    <source>
        <dbReference type="ARBA" id="ARBA00022692"/>
    </source>
</evidence>
<feature type="domain" description="MgtC/SapB/SrpB/YhiD N-terminal" evidence="8">
    <location>
        <begin position="17"/>
        <end position="135"/>
    </location>
</feature>
<dbReference type="PRINTS" id="PR01837">
    <property type="entry name" value="MGTCSAPBPROT"/>
</dbReference>
<feature type="transmembrane region" description="Helical" evidence="7">
    <location>
        <begin position="93"/>
        <end position="114"/>
    </location>
</feature>
<keyword evidence="10" id="KW-1185">Reference proteome</keyword>
<keyword evidence="5 7" id="KW-1133">Transmembrane helix</keyword>
<keyword evidence="3" id="KW-1003">Cell membrane</keyword>
<dbReference type="PANTHER" id="PTHR33778:SF1">
    <property type="entry name" value="MAGNESIUM TRANSPORTER YHID-RELATED"/>
    <property type="match status" value="1"/>
</dbReference>
<protein>
    <submittedName>
        <fullName evidence="9">Magnesium transporter MgtC</fullName>
    </submittedName>
</protein>
<dbReference type="GO" id="GO:0005886">
    <property type="term" value="C:plasma membrane"/>
    <property type="evidence" value="ECO:0007669"/>
    <property type="project" value="UniProtKB-SubCell"/>
</dbReference>
<evidence type="ECO:0000313" key="9">
    <source>
        <dbReference type="EMBL" id="KXO01244.1"/>
    </source>
</evidence>
<comment type="subcellular location">
    <subcellularLocation>
        <location evidence="1">Cell membrane</location>
        <topology evidence="1">Multi-pass membrane protein</topology>
    </subcellularLocation>
</comment>
<evidence type="ECO:0000256" key="7">
    <source>
        <dbReference type="SAM" id="Phobius"/>
    </source>
</evidence>
<evidence type="ECO:0000259" key="8">
    <source>
        <dbReference type="Pfam" id="PF02308"/>
    </source>
</evidence>
<evidence type="ECO:0000256" key="6">
    <source>
        <dbReference type="ARBA" id="ARBA00023136"/>
    </source>
</evidence>
<dbReference type="Proteomes" id="UP000070138">
    <property type="component" value="Unassembled WGS sequence"/>
</dbReference>
<dbReference type="EMBL" id="JRWG01000001">
    <property type="protein sequence ID" value="KXO01244.1"/>
    <property type="molecule type" value="Genomic_DNA"/>
</dbReference>
<dbReference type="PATRIC" id="fig|1548749.3.peg.408"/>
<feature type="transmembrane region" description="Helical" evidence="7">
    <location>
        <begin position="66"/>
        <end position="86"/>
    </location>
</feature>
<dbReference type="Pfam" id="PF02308">
    <property type="entry name" value="MgtC"/>
    <property type="match status" value="1"/>
</dbReference>
<dbReference type="InterPro" id="IPR049177">
    <property type="entry name" value="MgtC_SapB_SrpB_YhiD_N"/>
</dbReference>
<evidence type="ECO:0000256" key="3">
    <source>
        <dbReference type="ARBA" id="ARBA00022475"/>
    </source>
</evidence>
<feature type="transmembrane region" description="Helical" evidence="7">
    <location>
        <begin position="12"/>
        <end position="29"/>
    </location>
</feature>
<feature type="transmembrane region" description="Helical" evidence="7">
    <location>
        <begin position="41"/>
        <end position="60"/>
    </location>
</feature>
<keyword evidence="6 7" id="KW-0472">Membrane</keyword>
<gene>
    <name evidence="9" type="ORF">LS48_01915</name>
</gene>
<reference evidence="10" key="1">
    <citation type="submission" date="2014-10" db="EMBL/GenBank/DDBJ databases">
        <title>Genome sequencing of Vitellibacter sp. D-24.</title>
        <authorList>
            <person name="Thevarajoo S."/>
            <person name="Selvaratnam C."/>
            <person name="Goh K.M."/>
            <person name="Chong C.S."/>
        </authorList>
    </citation>
    <scope>NUCLEOTIDE SEQUENCE [LARGE SCALE GENOMIC DNA]</scope>
    <source>
        <strain evidence="10">D-24</strain>
    </source>
</reference>
<accession>A0A137RM87</accession>
<sequence length="153" mass="16424">MKRMEAVTTFEFVLNTIIAMIAGICVGIERQMKNKNAGLKTNALVAVGAAIFIGISFQYIDLPNVDLTRIAGQIIVGVGFLGAGVIVKRKREISGLATAAAIWCSAALGCLAALGMYIELAASTLIIVFINLVLGYYNKKIYNNNHKNQSQIT</sequence>
<comment type="caution">
    <text evidence="9">The sequence shown here is derived from an EMBL/GenBank/DDBJ whole genome shotgun (WGS) entry which is preliminary data.</text>
</comment>
<dbReference type="AlphaFoldDB" id="A0A137RM87"/>